<dbReference type="EMBL" id="NAIA01000003">
    <property type="protein sequence ID" value="OWF65948.1"/>
    <property type="molecule type" value="Genomic_DNA"/>
</dbReference>
<dbReference type="OrthoDB" id="9133416at2"/>
<feature type="signal peptide" evidence="1">
    <location>
        <begin position="1"/>
        <end position="25"/>
    </location>
</feature>
<dbReference type="AlphaFoldDB" id="A0A210RY91"/>
<feature type="domain" description="Surface-adhesin protein E-like" evidence="2">
    <location>
        <begin position="27"/>
        <end position="136"/>
    </location>
</feature>
<name>A0A210RY91_9BURK</name>
<dbReference type="InterPro" id="IPR031939">
    <property type="entry name" value="Adhesin_E-like"/>
</dbReference>
<feature type="chain" id="PRO_5012465310" description="Surface-adhesin protein E-like domain-containing protein" evidence="1">
    <location>
        <begin position="26"/>
        <end position="138"/>
    </location>
</feature>
<accession>A0A210RY91</accession>
<dbReference type="Pfam" id="PF16747">
    <property type="entry name" value="Adhesin_E"/>
    <property type="match status" value="1"/>
</dbReference>
<sequence length="138" mass="15229">MKKLTPFITATIFTASMSCMSNAYAEWKELGYNDVMVVYVDLDTASSGSGEKAQIMSMLDFKKPGRNPNNKETVNSIIGLNEYNCPELSYRPIAFKEFSGSKGTGKVVSDNSTPDSKFEPVINDSWTAGVFNVVCQRK</sequence>
<dbReference type="Proteomes" id="UP000196880">
    <property type="component" value="Unassembled WGS sequence"/>
</dbReference>
<evidence type="ECO:0000256" key="1">
    <source>
        <dbReference type="SAM" id="SignalP"/>
    </source>
</evidence>
<evidence type="ECO:0000313" key="4">
    <source>
        <dbReference type="Proteomes" id="UP000196880"/>
    </source>
</evidence>
<comment type="caution">
    <text evidence="3">The sequence shown here is derived from an EMBL/GenBank/DDBJ whole genome shotgun (WGS) entry which is preliminary data.</text>
</comment>
<proteinExistence type="predicted"/>
<protein>
    <recommendedName>
        <fullName evidence="2">Surface-adhesin protein E-like domain-containing protein</fullName>
    </recommendedName>
</protein>
<keyword evidence="1" id="KW-0732">Signal</keyword>
<gene>
    <name evidence="3" type="ORF">B6A14_09340</name>
</gene>
<evidence type="ECO:0000313" key="3">
    <source>
        <dbReference type="EMBL" id="OWF65948.1"/>
    </source>
</evidence>
<evidence type="ECO:0000259" key="2">
    <source>
        <dbReference type="Pfam" id="PF16747"/>
    </source>
</evidence>
<keyword evidence="4" id="KW-1185">Reference proteome</keyword>
<dbReference type="RefSeq" id="WP_087910182.1">
    <property type="nucleotide sequence ID" value="NZ_NAIA01000003.1"/>
</dbReference>
<reference evidence="3 4" key="1">
    <citation type="submission" date="2017-03" db="EMBL/GenBank/DDBJ databases">
        <title>New species Polynucleobacter sp. MWH-EgelM1-30-B4.</title>
        <authorList>
            <person name="Hahn M.W."/>
        </authorList>
    </citation>
    <scope>NUCLEOTIDE SEQUENCE [LARGE SCALE GENOMIC DNA]</scope>
    <source>
        <strain evidence="3 4">MWH-EgelM1-30-B4</strain>
    </source>
</reference>
<organism evidence="3 4">
    <name type="scientific">Polynucleobacter hirudinilacicola</name>
    <dbReference type="NCBI Taxonomy" id="1743166"/>
    <lineage>
        <taxon>Bacteria</taxon>
        <taxon>Pseudomonadati</taxon>
        <taxon>Pseudomonadota</taxon>
        <taxon>Betaproteobacteria</taxon>
        <taxon>Burkholderiales</taxon>
        <taxon>Burkholderiaceae</taxon>
        <taxon>Polynucleobacter</taxon>
    </lineage>
</organism>
<dbReference type="PROSITE" id="PS51257">
    <property type="entry name" value="PROKAR_LIPOPROTEIN"/>
    <property type="match status" value="1"/>
</dbReference>